<accession>A0A6I8M9D4</accession>
<dbReference type="Proteomes" id="UP000423525">
    <property type="component" value="Chromosome"/>
</dbReference>
<feature type="domain" description="IrrE N-terminal-like" evidence="1">
    <location>
        <begin position="15"/>
        <end position="89"/>
    </location>
</feature>
<reference evidence="2 3" key="1">
    <citation type="submission" date="2019-11" db="EMBL/GenBank/DDBJ databases">
        <authorList>
            <person name="Brisse S."/>
        </authorList>
    </citation>
    <scope>NUCLEOTIDE SEQUENCE [LARGE SCALE GENOMIC DNA]</scope>
    <source>
        <strain evidence="2">FRC0190</strain>
    </source>
</reference>
<organism evidence="2 3">
    <name type="scientific">Corynebacterium rouxii</name>
    <dbReference type="NCBI Taxonomy" id="2719119"/>
    <lineage>
        <taxon>Bacteria</taxon>
        <taxon>Bacillati</taxon>
        <taxon>Actinomycetota</taxon>
        <taxon>Actinomycetes</taxon>
        <taxon>Mycobacteriales</taxon>
        <taxon>Corynebacteriaceae</taxon>
        <taxon>Corynebacterium</taxon>
    </lineage>
</organism>
<protein>
    <submittedName>
        <fullName evidence="2">ImmA/IrrE family metallo-endopeptidase</fullName>
    </submittedName>
</protein>
<dbReference type="Pfam" id="PF06114">
    <property type="entry name" value="Peptidase_M78"/>
    <property type="match status" value="1"/>
</dbReference>
<name>A0A6I8M9D4_9CORY</name>
<evidence type="ECO:0000313" key="3">
    <source>
        <dbReference type="Proteomes" id="UP000423525"/>
    </source>
</evidence>
<dbReference type="RefSeq" id="WP_155871225.1">
    <property type="nucleotide sequence ID" value="NZ_LR738855.1"/>
</dbReference>
<dbReference type="AlphaFoldDB" id="A0A6I8M9D4"/>
<dbReference type="EMBL" id="LR738855">
    <property type="protein sequence ID" value="VZH84152.1"/>
    <property type="molecule type" value="Genomic_DNA"/>
</dbReference>
<dbReference type="KEGG" id="crf:FRC0190_00191"/>
<evidence type="ECO:0000259" key="1">
    <source>
        <dbReference type="Pfam" id="PF06114"/>
    </source>
</evidence>
<gene>
    <name evidence="2" type="ORF">FRC0190_00191</name>
</gene>
<dbReference type="InterPro" id="IPR010359">
    <property type="entry name" value="IrrE_HExxH"/>
</dbReference>
<sequence length="140" mass="15088">MSPVEAALESLSHEMGITVIETSKLGSTLNACFHPASQTIFIKIGLDPVTRRCAIAHELGHAHYGHTCSSPGAERQADEWAAQQLLDANDVAAVGLECEGSPAAMAAELGVTPHLLALWMRLYNQGRIQRHCLSTVTCRR</sequence>
<evidence type="ECO:0000313" key="2">
    <source>
        <dbReference type="EMBL" id="VZH84152.1"/>
    </source>
</evidence>
<dbReference type="Gene3D" id="1.10.10.2910">
    <property type="match status" value="1"/>
</dbReference>
<proteinExistence type="predicted"/>